<dbReference type="Gene3D" id="3.40.50.1820">
    <property type="entry name" value="alpha/beta hydrolase"/>
    <property type="match status" value="1"/>
</dbReference>
<accession>A0A918BXL8</accession>
<feature type="domain" description="Peptidase S9 prolyl oligopeptidase catalytic" evidence="2">
    <location>
        <begin position="232"/>
        <end position="378"/>
    </location>
</feature>
<reference evidence="3" key="2">
    <citation type="submission" date="2020-09" db="EMBL/GenBank/DDBJ databases">
        <authorList>
            <person name="Sun Q."/>
            <person name="Ohkuma M."/>
        </authorList>
    </citation>
    <scope>NUCLEOTIDE SEQUENCE</scope>
    <source>
        <strain evidence="3">JCM 31311</strain>
    </source>
</reference>
<dbReference type="Proteomes" id="UP000603865">
    <property type="component" value="Unassembled WGS sequence"/>
</dbReference>
<dbReference type="Pfam" id="PF00326">
    <property type="entry name" value="Peptidase_S9"/>
    <property type="match status" value="1"/>
</dbReference>
<evidence type="ECO:0000313" key="3">
    <source>
        <dbReference type="EMBL" id="GGQ97526.1"/>
    </source>
</evidence>
<keyword evidence="4" id="KW-1185">Reference proteome</keyword>
<dbReference type="InterPro" id="IPR029058">
    <property type="entry name" value="AB_hydrolase_fold"/>
</dbReference>
<name>A0A918BXL8_9DEIO</name>
<sequence>MNEPSHRTSVPLYARILIGVGLGLGALLGVGWYYADGLVHVRPVRRPVFPTFVRGQRRDRDGSTHVTLTLTPTTLRPGVMRLEWDVPDGRGGRKVVYGELGPILAQTKSGVTRAVRFLDAPLRLGQSVRASTIGLGNPTMRGLPHLDVTVSGEHGPLPSWLIPPNMAGTTPTLADAAGTDWIIVTHGYGGLRQDALRILPTFHRLGLTSLTITYRNAEGAPRTPEKVHRLSAEEWKDLEQAVEYALEHGARRVLLFGFSMGGAITLAFLRYSHMAPLVTAALLDSPALEWRSLITHHAYRYKVPLPELLSRFVAWLTVIKSKQDFDAVDHLSVMDTFHTPMLMFHGSIDKTVPVAQVETFAHARPDIVEYHRVEGAQHVRTWNIDPESYEAAVEGFIRRVLNDAPDRHEPPTVQLKENQNA</sequence>
<dbReference type="PANTHER" id="PTHR43358">
    <property type="entry name" value="ALPHA/BETA-HYDROLASE"/>
    <property type="match status" value="1"/>
</dbReference>
<feature type="transmembrane region" description="Helical" evidence="1">
    <location>
        <begin position="12"/>
        <end position="35"/>
    </location>
</feature>
<dbReference type="PANTHER" id="PTHR43358:SF4">
    <property type="entry name" value="ALPHA_BETA HYDROLASE FOLD-1 DOMAIN-CONTAINING PROTEIN"/>
    <property type="match status" value="1"/>
</dbReference>
<dbReference type="RefSeq" id="WP_189088159.1">
    <property type="nucleotide sequence ID" value="NZ_BMQL01000002.1"/>
</dbReference>
<dbReference type="InterPro" id="IPR001375">
    <property type="entry name" value="Peptidase_S9_cat"/>
</dbReference>
<dbReference type="EMBL" id="BMQL01000002">
    <property type="protein sequence ID" value="GGQ97526.1"/>
    <property type="molecule type" value="Genomic_DNA"/>
</dbReference>
<dbReference type="InterPro" id="IPR052920">
    <property type="entry name" value="DNA-binding_regulatory"/>
</dbReference>
<keyword evidence="1" id="KW-1133">Transmembrane helix</keyword>
<evidence type="ECO:0000313" key="4">
    <source>
        <dbReference type="Proteomes" id="UP000603865"/>
    </source>
</evidence>
<dbReference type="SUPFAM" id="SSF53474">
    <property type="entry name" value="alpha/beta-Hydrolases"/>
    <property type="match status" value="1"/>
</dbReference>
<reference evidence="3" key="1">
    <citation type="journal article" date="2014" name="Int. J. Syst. Evol. Microbiol.">
        <title>Complete genome sequence of Corynebacterium casei LMG S-19264T (=DSM 44701T), isolated from a smear-ripened cheese.</title>
        <authorList>
            <consortium name="US DOE Joint Genome Institute (JGI-PGF)"/>
            <person name="Walter F."/>
            <person name="Albersmeier A."/>
            <person name="Kalinowski J."/>
            <person name="Ruckert C."/>
        </authorList>
    </citation>
    <scope>NUCLEOTIDE SEQUENCE</scope>
    <source>
        <strain evidence="3">JCM 31311</strain>
    </source>
</reference>
<keyword evidence="1" id="KW-0472">Membrane</keyword>
<evidence type="ECO:0000259" key="2">
    <source>
        <dbReference type="Pfam" id="PF00326"/>
    </source>
</evidence>
<dbReference type="GO" id="GO:0006508">
    <property type="term" value="P:proteolysis"/>
    <property type="evidence" value="ECO:0007669"/>
    <property type="project" value="InterPro"/>
</dbReference>
<proteinExistence type="predicted"/>
<keyword evidence="1" id="KW-0812">Transmembrane</keyword>
<protein>
    <recommendedName>
        <fullName evidence="2">Peptidase S9 prolyl oligopeptidase catalytic domain-containing protein</fullName>
    </recommendedName>
</protein>
<organism evidence="3 4">
    <name type="scientific">Deinococcus ruber</name>
    <dbReference type="NCBI Taxonomy" id="1848197"/>
    <lineage>
        <taxon>Bacteria</taxon>
        <taxon>Thermotogati</taxon>
        <taxon>Deinococcota</taxon>
        <taxon>Deinococci</taxon>
        <taxon>Deinococcales</taxon>
        <taxon>Deinococcaceae</taxon>
        <taxon>Deinococcus</taxon>
    </lineage>
</organism>
<dbReference type="AlphaFoldDB" id="A0A918BXL8"/>
<comment type="caution">
    <text evidence="3">The sequence shown here is derived from an EMBL/GenBank/DDBJ whole genome shotgun (WGS) entry which is preliminary data.</text>
</comment>
<dbReference type="GO" id="GO:0008236">
    <property type="term" value="F:serine-type peptidase activity"/>
    <property type="evidence" value="ECO:0007669"/>
    <property type="project" value="InterPro"/>
</dbReference>
<gene>
    <name evidence="3" type="ORF">GCM10008957_07460</name>
</gene>
<evidence type="ECO:0000256" key="1">
    <source>
        <dbReference type="SAM" id="Phobius"/>
    </source>
</evidence>